<organism evidence="1 2">
    <name type="scientific">Anaerobutyricum soehngenii</name>
    <dbReference type="NCBI Taxonomy" id="105843"/>
    <lineage>
        <taxon>Bacteria</taxon>
        <taxon>Bacillati</taxon>
        <taxon>Bacillota</taxon>
        <taxon>Clostridia</taxon>
        <taxon>Lachnospirales</taxon>
        <taxon>Lachnospiraceae</taxon>
        <taxon>Anaerobutyricum</taxon>
    </lineage>
</organism>
<reference evidence="1 2" key="1">
    <citation type="submission" date="2021-02" db="EMBL/GenBank/DDBJ databases">
        <title>Lactate utilizing bacteria of the human gut.</title>
        <authorList>
            <person name="Sheridan P.O."/>
        </authorList>
    </citation>
    <scope>NUCLEOTIDE SEQUENCE [LARGE SCALE GENOMIC DNA]</scope>
    <source>
        <strain evidence="1 2">HTF-83D</strain>
    </source>
</reference>
<evidence type="ECO:0000313" key="1">
    <source>
        <dbReference type="EMBL" id="MBP0058554.1"/>
    </source>
</evidence>
<name>A0ABS3ZNQ3_9FIRM</name>
<dbReference type="Proteomes" id="UP001315001">
    <property type="component" value="Unassembled WGS sequence"/>
</dbReference>
<dbReference type="RefSeq" id="WP_209294119.1">
    <property type="nucleotide sequence ID" value="NZ_JAFIQO010000237.1"/>
</dbReference>
<accession>A0ABS3ZNQ3</accession>
<feature type="non-terminal residue" evidence="1">
    <location>
        <position position="1"/>
    </location>
</feature>
<keyword evidence="2" id="KW-1185">Reference proteome</keyword>
<dbReference type="EMBL" id="JAFIQO010000237">
    <property type="protein sequence ID" value="MBP0058554.1"/>
    <property type="molecule type" value="Genomic_DNA"/>
</dbReference>
<sequence>EKIPYPICSVVAVFKMLIRILNTLRSRIWDMVFFLFSGYLKSTVGENEGFSRKIWLSRNLNSKGVTFKLLCVIELLFAVKNK</sequence>
<proteinExistence type="predicted"/>
<evidence type="ECO:0000313" key="2">
    <source>
        <dbReference type="Proteomes" id="UP001315001"/>
    </source>
</evidence>
<protein>
    <submittedName>
        <fullName evidence="1">Uncharacterized protein</fullName>
    </submittedName>
</protein>
<gene>
    <name evidence="1" type="ORF">JYQ75_14425</name>
</gene>
<comment type="caution">
    <text evidence="1">The sequence shown here is derived from an EMBL/GenBank/DDBJ whole genome shotgun (WGS) entry which is preliminary data.</text>
</comment>